<feature type="non-terminal residue" evidence="5">
    <location>
        <position position="601"/>
    </location>
</feature>
<proteinExistence type="predicted"/>
<name>A0ABU0IJR8_9HYPH</name>
<accession>A0ABU0IJR8</accession>
<dbReference type="PROSITE" id="PS00012">
    <property type="entry name" value="PHOSPHOPANTETHEINE"/>
    <property type="match status" value="1"/>
</dbReference>
<evidence type="ECO:0000313" key="6">
    <source>
        <dbReference type="Proteomes" id="UP001235269"/>
    </source>
</evidence>
<dbReference type="PANTHER" id="PTHR45527">
    <property type="entry name" value="NONRIBOSOMAL PEPTIDE SYNTHETASE"/>
    <property type="match status" value="1"/>
</dbReference>
<dbReference type="SUPFAM" id="SSF52777">
    <property type="entry name" value="CoA-dependent acyltransferases"/>
    <property type="match status" value="2"/>
</dbReference>
<feature type="domain" description="Carrier" evidence="4">
    <location>
        <begin position="46"/>
        <end position="121"/>
    </location>
</feature>
<dbReference type="InterPro" id="IPR045851">
    <property type="entry name" value="AMP-bd_C_sf"/>
</dbReference>
<dbReference type="Pfam" id="PF00550">
    <property type="entry name" value="PP-binding"/>
    <property type="match status" value="1"/>
</dbReference>
<comment type="caution">
    <text evidence="5">The sequence shown here is derived from an EMBL/GenBank/DDBJ whole genome shotgun (WGS) entry which is preliminary data.</text>
</comment>
<sequence>ELATELPDYMVPAAIVVLDQLPLTPNGKLDRRALPAPEFTSASYRPPRTPQEEILASLFAEVLGVERVGIDDNFFDMGGHSLLVTRLVSRIRSSLGIEVAIRSVFEAPSIAELSASLRSSMLSKRARLERMTRPPRLPLSYAQTRLWLLSQIDGPSAAYNIPFGLRLDGPLQEQALSDAFYDVVNRHESLRTIFVEQEGVPYQEILETYTTGGVFDVVDIDEASLPEAMKECASYCFDLSTDLPIRAWLFRLGEERNVLLLLIHHIAGDGWSFAPLCRDLSAAYTARCLGKDFNPAPLPVQYADYTLWQREVLGSETDPESPISQQLAYWQKTLSDLPEHLDLPTDRPRPAVASHRGEYLSLSIDAEVHDKLLALARQEHASLFMVLQAGLATLLTRLGCGFDIPIGSPIAGRTDDALDDLVGFFVNTLVLRADTSGNPSFRQLLERVREIDLQAYSHQDIPFERLVEALNPTRSFASHPLFQVMLVLQNNVVPHLDFPHVAVSDTPVGTHTAKFDLWISFSETRTEDGHPAGLIGGVEYATDLFDRQTVEAIVDRFHRLLKVVAESPDQPIGSIELLEDQERHQILVEWNDTSHPVPEAT</sequence>
<dbReference type="CDD" id="cd19540">
    <property type="entry name" value="LCL_NRPS-like"/>
    <property type="match status" value="1"/>
</dbReference>
<feature type="non-terminal residue" evidence="5">
    <location>
        <position position="1"/>
    </location>
</feature>
<dbReference type="InterPro" id="IPR001242">
    <property type="entry name" value="Condensation_dom"/>
</dbReference>
<dbReference type="Pfam" id="PF00668">
    <property type="entry name" value="Condensation"/>
    <property type="match status" value="1"/>
</dbReference>
<dbReference type="SUPFAM" id="SSF47336">
    <property type="entry name" value="ACP-like"/>
    <property type="match status" value="1"/>
</dbReference>
<evidence type="ECO:0000256" key="1">
    <source>
        <dbReference type="ARBA" id="ARBA00001957"/>
    </source>
</evidence>
<dbReference type="Gene3D" id="3.30.559.30">
    <property type="entry name" value="Nonribosomal peptide synthetase, condensation domain"/>
    <property type="match status" value="1"/>
</dbReference>
<evidence type="ECO:0000256" key="2">
    <source>
        <dbReference type="ARBA" id="ARBA00022450"/>
    </source>
</evidence>
<evidence type="ECO:0000259" key="4">
    <source>
        <dbReference type="PROSITE" id="PS50075"/>
    </source>
</evidence>
<dbReference type="Gene3D" id="3.30.300.30">
    <property type="match status" value="1"/>
</dbReference>
<dbReference type="InterPro" id="IPR020806">
    <property type="entry name" value="PKS_PP-bd"/>
</dbReference>
<dbReference type="PANTHER" id="PTHR45527:SF1">
    <property type="entry name" value="FATTY ACID SYNTHASE"/>
    <property type="match status" value="1"/>
</dbReference>
<dbReference type="InterPro" id="IPR009081">
    <property type="entry name" value="PP-bd_ACP"/>
</dbReference>
<dbReference type="RefSeq" id="WP_307160561.1">
    <property type="nucleotide sequence ID" value="NZ_JAUSWH010000040.1"/>
</dbReference>
<dbReference type="EMBL" id="JAUSWH010000040">
    <property type="protein sequence ID" value="MDQ0458487.1"/>
    <property type="molecule type" value="Genomic_DNA"/>
</dbReference>
<reference evidence="5 6" key="1">
    <citation type="submission" date="2023-07" db="EMBL/GenBank/DDBJ databases">
        <title>Genomic Encyclopedia of Type Strains, Phase IV (KMG-IV): sequencing the most valuable type-strain genomes for metagenomic binning, comparative biology and taxonomic classification.</title>
        <authorList>
            <person name="Goeker M."/>
        </authorList>
    </citation>
    <scope>NUCLEOTIDE SEQUENCE [LARGE SCALE GENOMIC DNA]</scope>
    <source>
        <strain evidence="5 6">DSM 100301</strain>
    </source>
</reference>
<dbReference type="PROSITE" id="PS50075">
    <property type="entry name" value="CARRIER"/>
    <property type="match status" value="1"/>
</dbReference>
<protein>
    <submittedName>
        <fullName evidence="5">Acyl carrier protein</fullName>
    </submittedName>
</protein>
<dbReference type="InterPro" id="IPR036736">
    <property type="entry name" value="ACP-like_sf"/>
</dbReference>
<dbReference type="SUPFAM" id="SSF56801">
    <property type="entry name" value="Acetyl-CoA synthetase-like"/>
    <property type="match status" value="1"/>
</dbReference>
<dbReference type="Proteomes" id="UP001235269">
    <property type="component" value="Unassembled WGS sequence"/>
</dbReference>
<organism evidence="5 6">
    <name type="scientific">Rhizobium paknamense</name>
    <dbReference type="NCBI Taxonomy" id="1206817"/>
    <lineage>
        <taxon>Bacteria</taxon>
        <taxon>Pseudomonadati</taxon>
        <taxon>Pseudomonadota</taxon>
        <taxon>Alphaproteobacteria</taxon>
        <taxon>Hyphomicrobiales</taxon>
        <taxon>Rhizobiaceae</taxon>
        <taxon>Rhizobium/Agrobacterium group</taxon>
        <taxon>Rhizobium</taxon>
    </lineage>
</organism>
<evidence type="ECO:0000313" key="5">
    <source>
        <dbReference type="EMBL" id="MDQ0458487.1"/>
    </source>
</evidence>
<keyword evidence="2" id="KW-0596">Phosphopantetheine</keyword>
<dbReference type="InterPro" id="IPR006162">
    <property type="entry name" value="Ppantetheine_attach_site"/>
</dbReference>
<dbReference type="Gene3D" id="1.10.1200.10">
    <property type="entry name" value="ACP-like"/>
    <property type="match status" value="1"/>
</dbReference>
<dbReference type="Gene3D" id="3.30.559.10">
    <property type="entry name" value="Chloramphenicol acetyltransferase-like domain"/>
    <property type="match status" value="1"/>
</dbReference>
<dbReference type="SMART" id="SM00823">
    <property type="entry name" value="PKS_PP"/>
    <property type="match status" value="1"/>
</dbReference>
<dbReference type="InterPro" id="IPR023213">
    <property type="entry name" value="CAT-like_dom_sf"/>
</dbReference>
<keyword evidence="3" id="KW-0597">Phosphoprotein</keyword>
<comment type="cofactor">
    <cofactor evidence="1">
        <name>pantetheine 4'-phosphate</name>
        <dbReference type="ChEBI" id="CHEBI:47942"/>
    </cofactor>
</comment>
<keyword evidence="6" id="KW-1185">Reference proteome</keyword>
<evidence type="ECO:0000256" key="3">
    <source>
        <dbReference type="ARBA" id="ARBA00022553"/>
    </source>
</evidence>
<gene>
    <name evidence="5" type="ORF">QO005_004856</name>
</gene>